<dbReference type="InterPro" id="IPR032874">
    <property type="entry name" value="DDE_dom"/>
</dbReference>
<sequence length="66" mass="7664">MDVLLQKHRDKTAARHFFRQVLRSHPVPKKIVTVQLRSYPTAKAEVPELADVKYVVETVLNRVSPR</sequence>
<dbReference type="OrthoDB" id="9087780at2"/>
<reference evidence="2 3" key="1">
    <citation type="submission" date="2018-08" db="EMBL/GenBank/DDBJ databases">
        <title>Mountain-cultivated ginseng endophyte, Burkholderia stabilis and its activity against ginseng root rot disease.</title>
        <authorList>
            <person name="Tapan Kumar M."/>
            <person name="Bae H."/>
            <person name="Shanmugam G."/>
            <person name="Jeon J."/>
        </authorList>
    </citation>
    <scope>NUCLEOTIDE SEQUENCE [LARGE SCALE GENOMIC DNA]</scope>
    <source>
        <strain evidence="2 3">EB159</strain>
    </source>
</reference>
<name>A0A4Q2A517_9BURK</name>
<feature type="domain" description="DDE" evidence="1">
    <location>
        <begin position="1"/>
        <end position="48"/>
    </location>
</feature>
<evidence type="ECO:0000259" key="1">
    <source>
        <dbReference type="Pfam" id="PF13610"/>
    </source>
</evidence>
<accession>A0A4Q2A517</accession>
<protein>
    <submittedName>
        <fullName evidence="2">IS6 family transposase</fullName>
    </submittedName>
</protein>
<dbReference type="Proteomes" id="UP000289650">
    <property type="component" value="Unassembled WGS sequence"/>
</dbReference>
<dbReference type="AlphaFoldDB" id="A0A4Q2A517"/>
<comment type="caution">
    <text evidence="2">The sequence shown here is derived from an EMBL/GenBank/DDBJ whole genome shotgun (WGS) entry which is preliminary data.</text>
</comment>
<gene>
    <name evidence="2" type="ORF">D1006_38970</name>
</gene>
<dbReference type="Pfam" id="PF13610">
    <property type="entry name" value="DDE_Tnp_IS240"/>
    <property type="match status" value="1"/>
</dbReference>
<organism evidence="2 3">
    <name type="scientific">Burkholderia stabilis</name>
    <dbReference type="NCBI Taxonomy" id="95485"/>
    <lineage>
        <taxon>Bacteria</taxon>
        <taxon>Pseudomonadati</taxon>
        <taxon>Pseudomonadota</taxon>
        <taxon>Betaproteobacteria</taxon>
        <taxon>Burkholderiales</taxon>
        <taxon>Burkholderiaceae</taxon>
        <taxon>Burkholderia</taxon>
        <taxon>Burkholderia cepacia complex</taxon>
    </lineage>
</organism>
<proteinExistence type="predicted"/>
<evidence type="ECO:0000313" key="3">
    <source>
        <dbReference type="Proteomes" id="UP000289650"/>
    </source>
</evidence>
<evidence type="ECO:0000313" key="2">
    <source>
        <dbReference type="EMBL" id="RXV64372.1"/>
    </source>
</evidence>
<dbReference type="EMBL" id="QWEX01000004">
    <property type="protein sequence ID" value="RXV64372.1"/>
    <property type="molecule type" value="Genomic_DNA"/>
</dbReference>